<evidence type="ECO:0000313" key="3">
    <source>
        <dbReference type="Proteomes" id="UP000294003"/>
    </source>
</evidence>
<feature type="region of interest" description="Disordered" evidence="1">
    <location>
        <begin position="358"/>
        <end position="406"/>
    </location>
</feature>
<feature type="region of interest" description="Disordered" evidence="1">
    <location>
        <begin position="295"/>
        <end position="331"/>
    </location>
</feature>
<feature type="compositionally biased region" description="Basic and acidic residues" evidence="1">
    <location>
        <begin position="391"/>
        <end position="406"/>
    </location>
</feature>
<evidence type="ECO:0000256" key="1">
    <source>
        <dbReference type="SAM" id="MobiDB-lite"/>
    </source>
</evidence>
<feature type="compositionally biased region" description="Basic residues" evidence="1">
    <location>
        <begin position="184"/>
        <end position="194"/>
    </location>
</feature>
<organism evidence="2 3">
    <name type="scientific">Monosporascus cannonballus</name>
    <dbReference type="NCBI Taxonomy" id="155416"/>
    <lineage>
        <taxon>Eukaryota</taxon>
        <taxon>Fungi</taxon>
        <taxon>Dikarya</taxon>
        <taxon>Ascomycota</taxon>
        <taxon>Pezizomycotina</taxon>
        <taxon>Sordariomycetes</taxon>
        <taxon>Xylariomycetidae</taxon>
        <taxon>Xylariales</taxon>
        <taxon>Xylariales incertae sedis</taxon>
        <taxon>Monosporascus</taxon>
    </lineage>
</organism>
<protein>
    <submittedName>
        <fullName evidence="2">Uncharacterized protein</fullName>
    </submittedName>
</protein>
<dbReference type="Proteomes" id="UP000294003">
    <property type="component" value="Unassembled WGS sequence"/>
</dbReference>
<feature type="compositionally biased region" description="Low complexity" evidence="1">
    <location>
        <begin position="132"/>
        <end position="142"/>
    </location>
</feature>
<feature type="compositionally biased region" description="Pro residues" evidence="1">
    <location>
        <begin position="111"/>
        <end position="131"/>
    </location>
</feature>
<comment type="caution">
    <text evidence="2">The sequence shown here is derived from an EMBL/GenBank/DDBJ whole genome shotgun (WGS) entry which is preliminary data.</text>
</comment>
<feature type="compositionally biased region" description="Pro residues" evidence="1">
    <location>
        <begin position="1"/>
        <end position="14"/>
    </location>
</feature>
<dbReference type="EMBL" id="QJNS01000090">
    <property type="protein sequence ID" value="RYO88252.1"/>
    <property type="molecule type" value="Genomic_DNA"/>
</dbReference>
<feature type="compositionally biased region" description="Pro residues" evidence="1">
    <location>
        <begin position="49"/>
        <end position="61"/>
    </location>
</feature>
<dbReference type="PRINTS" id="PR01217">
    <property type="entry name" value="PRICHEXTENSN"/>
</dbReference>
<feature type="compositionally biased region" description="Pro residues" evidence="1">
    <location>
        <begin position="21"/>
        <end position="36"/>
    </location>
</feature>
<name>A0ABY0HA16_9PEZI</name>
<sequence>MPLAFPPRPEPVPPKASGAPVTPPPKPSPISPPPAAVTPQQPTLAFPRPSAPPVMITPPQRPSLTFPRPAAPMSRQMPSPASVRHSAARPLSLLFSQSPVFAPPQRGTLTLPPPPGSVLPVPPGLTLPPLPQGTAEASLATLPTPPASSPPTSSLVAEGSTGRKRRASEQEAEGSEPETEPSGHKRKKVDRRPRRNENVWVTSGRKSFEYSEQELAERAARKRLRTRWQTGCSETDRARALNVALGKIGGGRQYSWLNQTPATPAQTTGVARTREPNIHADVIARELGISPEEVVDLSLPSPSPPVRSAPKAKPRPPPRPISGLKGPASASHFVTKWQRGGERLGHVAAAANAGGTAVNAGGAAATNGDATDAGAVTNTGDAVDPGNNGRAGDDGEEKYNDNDLIS</sequence>
<keyword evidence="3" id="KW-1185">Reference proteome</keyword>
<accession>A0ABY0HA16</accession>
<feature type="compositionally biased region" description="Low complexity" evidence="1">
    <location>
        <begin position="358"/>
        <end position="376"/>
    </location>
</feature>
<feature type="region of interest" description="Disordered" evidence="1">
    <location>
        <begin position="1"/>
        <end position="199"/>
    </location>
</feature>
<feature type="compositionally biased region" description="Polar residues" evidence="1">
    <location>
        <begin position="257"/>
        <end position="270"/>
    </location>
</feature>
<proteinExistence type="predicted"/>
<feature type="compositionally biased region" description="Acidic residues" evidence="1">
    <location>
        <begin position="170"/>
        <end position="179"/>
    </location>
</feature>
<evidence type="ECO:0000313" key="2">
    <source>
        <dbReference type="EMBL" id="RYO88252.1"/>
    </source>
</evidence>
<reference evidence="2 3" key="1">
    <citation type="submission" date="2018-06" db="EMBL/GenBank/DDBJ databases">
        <title>Complete Genomes of Monosporascus.</title>
        <authorList>
            <person name="Robinson A.J."/>
            <person name="Natvig D.O."/>
        </authorList>
    </citation>
    <scope>NUCLEOTIDE SEQUENCE [LARGE SCALE GENOMIC DNA]</scope>
    <source>
        <strain evidence="2 3">CBS 609.92</strain>
    </source>
</reference>
<gene>
    <name evidence="2" type="ORF">DL762_003857</name>
</gene>
<feature type="region of interest" description="Disordered" evidence="1">
    <location>
        <begin position="257"/>
        <end position="276"/>
    </location>
</feature>